<comment type="caution">
    <text evidence="2">The sequence shown here is derived from an EMBL/GenBank/DDBJ whole genome shotgun (WGS) entry which is preliminary data.</text>
</comment>
<feature type="compositionally biased region" description="Polar residues" evidence="1">
    <location>
        <begin position="1"/>
        <end position="11"/>
    </location>
</feature>
<name>A0A7J6SBN8_PEROL</name>
<feature type="compositionally biased region" description="Low complexity" evidence="1">
    <location>
        <begin position="196"/>
        <end position="206"/>
    </location>
</feature>
<feature type="non-terminal residue" evidence="2">
    <location>
        <position position="279"/>
    </location>
</feature>
<dbReference type="AlphaFoldDB" id="A0A7J6SBN8"/>
<accession>A0A7J6SBN8</accession>
<feature type="non-terminal residue" evidence="2">
    <location>
        <position position="1"/>
    </location>
</feature>
<dbReference type="EMBL" id="JABANO010019467">
    <property type="protein sequence ID" value="KAF4730131.1"/>
    <property type="molecule type" value="Genomic_DNA"/>
</dbReference>
<sequence length="279" mass="30847">GSVPSSGSLMSEATIPPHPSSHENEDLDSLTDKICQRVLSALDDRFGELEKHMRYTAECCMKSSEELRLACPRLADDRSMDEQATMTKREARLLRRQRSSSVSTVGTSSSLHLSGNGSQWWSNSTASIDRTEVLKLQTNSYLDRVLGAAALPTVQDQERCSVGTQTSMPASPWPLRRGMRQLRTPRRSETDPTARESISFSSTSGSIEEHVRQSLEACAPISREKSSAEMSVEDIVDSLGHLSLSDMEIVKKRELVEEQPEQHRDALEAGSEAFCSLFG</sequence>
<feature type="region of interest" description="Disordered" evidence="1">
    <location>
        <begin position="1"/>
        <end position="28"/>
    </location>
</feature>
<feature type="region of interest" description="Disordered" evidence="1">
    <location>
        <begin position="159"/>
        <end position="211"/>
    </location>
</feature>
<protein>
    <submittedName>
        <fullName evidence="2">Uncharacterized protein</fullName>
    </submittedName>
</protein>
<keyword evidence="3" id="KW-1185">Reference proteome</keyword>
<reference evidence="2 3" key="1">
    <citation type="submission" date="2020-04" db="EMBL/GenBank/DDBJ databases">
        <title>Perkinsus olseni comparative genomics.</title>
        <authorList>
            <person name="Bogema D.R."/>
        </authorList>
    </citation>
    <scope>NUCLEOTIDE SEQUENCE [LARGE SCALE GENOMIC DNA]</scope>
    <source>
        <strain evidence="2 3">ATCC PRA-207</strain>
    </source>
</reference>
<organism evidence="2 3">
    <name type="scientific">Perkinsus olseni</name>
    <name type="common">Perkinsus atlanticus</name>
    <dbReference type="NCBI Taxonomy" id="32597"/>
    <lineage>
        <taxon>Eukaryota</taxon>
        <taxon>Sar</taxon>
        <taxon>Alveolata</taxon>
        <taxon>Perkinsozoa</taxon>
        <taxon>Perkinsea</taxon>
        <taxon>Perkinsida</taxon>
        <taxon>Perkinsidae</taxon>
        <taxon>Perkinsus</taxon>
    </lineage>
</organism>
<dbReference type="Proteomes" id="UP000553632">
    <property type="component" value="Unassembled WGS sequence"/>
</dbReference>
<proteinExistence type="predicted"/>
<evidence type="ECO:0000313" key="3">
    <source>
        <dbReference type="Proteomes" id="UP000553632"/>
    </source>
</evidence>
<gene>
    <name evidence="2" type="ORF">FOZ63_012079</name>
</gene>
<evidence type="ECO:0000256" key="1">
    <source>
        <dbReference type="SAM" id="MobiDB-lite"/>
    </source>
</evidence>
<evidence type="ECO:0000313" key="2">
    <source>
        <dbReference type="EMBL" id="KAF4730131.1"/>
    </source>
</evidence>